<accession>A0A8S5PB27</accession>
<organism evidence="4">
    <name type="scientific">Siphoviridae sp. ctMYJ33</name>
    <dbReference type="NCBI Taxonomy" id="2825461"/>
    <lineage>
        <taxon>Viruses</taxon>
        <taxon>Duplodnaviria</taxon>
        <taxon>Heunggongvirae</taxon>
        <taxon>Uroviricota</taxon>
        <taxon>Caudoviricetes</taxon>
    </lineage>
</organism>
<protein>
    <recommendedName>
        <fullName evidence="2">Single-stranded DNA-binding protein</fullName>
    </recommendedName>
</protein>
<evidence type="ECO:0000256" key="3">
    <source>
        <dbReference type="SAM" id="MobiDB-lite"/>
    </source>
</evidence>
<dbReference type="EMBL" id="BK015370">
    <property type="protein sequence ID" value="DAE03659.1"/>
    <property type="molecule type" value="Genomic_DNA"/>
</dbReference>
<dbReference type="InterPro" id="IPR012340">
    <property type="entry name" value="NA-bd_OB-fold"/>
</dbReference>
<reference evidence="4" key="1">
    <citation type="journal article" date="2021" name="Proc. Natl. Acad. Sci. U.S.A.">
        <title>A Catalog of Tens of Thousands of Viruses from Human Metagenomes Reveals Hidden Associations with Chronic Diseases.</title>
        <authorList>
            <person name="Tisza M.J."/>
            <person name="Buck C.B."/>
        </authorList>
    </citation>
    <scope>NUCLEOTIDE SEQUENCE</scope>
    <source>
        <strain evidence="4">CtMYJ33</strain>
    </source>
</reference>
<dbReference type="InterPro" id="IPR000424">
    <property type="entry name" value="Primosome_PriB/ssb"/>
</dbReference>
<feature type="compositionally biased region" description="Basic and acidic residues" evidence="3">
    <location>
        <begin position="106"/>
        <end position="119"/>
    </location>
</feature>
<dbReference type="InterPro" id="IPR011344">
    <property type="entry name" value="ssDNA-bd"/>
</dbReference>
<dbReference type="PANTHER" id="PTHR10302">
    <property type="entry name" value="SINGLE-STRANDED DNA-BINDING PROTEIN"/>
    <property type="match status" value="1"/>
</dbReference>
<sequence length="139" mass="16060">MNNNFFFIGRLTRNPELRYTSSNKAVTQIDLAIANTKDDTTFVQITLFEKMAENVCKYCEKGDLIGFQGSVKNHNWEDSKGVKHYDYTFMANRMSFLQTKPNNQAEQKKPEMTEKKSTDEQIYADFGDAIEIDESDIAF</sequence>
<feature type="region of interest" description="Disordered" evidence="3">
    <location>
        <begin position="100"/>
        <end position="119"/>
    </location>
</feature>
<evidence type="ECO:0000256" key="1">
    <source>
        <dbReference type="ARBA" id="ARBA00023125"/>
    </source>
</evidence>
<dbReference type="PANTHER" id="PTHR10302:SF27">
    <property type="entry name" value="SINGLE-STRANDED DNA-BINDING PROTEIN"/>
    <property type="match status" value="1"/>
</dbReference>
<dbReference type="GO" id="GO:0006260">
    <property type="term" value="P:DNA replication"/>
    <property type="evidence" value="ECO:0007669"/>
    <property type="project" value="InterPro"/>
</dbReference>
<dbReference type="SUPFAM" id="SSF50249">
    <property type="entry name" value="Nucleic acid-binding proteins"/>
    <property type="match status" value="1"/>
</dbReference>
<dbReference type="NCBIfam" id="TIGR00621">
    <property type="entry name" value="ssb"/>
    <property type="match status" value="1"/>
</dbReference>
<dbReference type="PROSITE" id="PS50935">
    <property type="entry name" value="SSB"/>
    <property type="match status" value="1"/>
</dbReference>
<evidence type="ECO:0000256" key="2">
    <source>
        <dbReference type="PIRNR" id="PIRNR002070"/>
    </source>
</evidence>
<dbReference type="GO" id="GO:0009295">
    <property type="term" value="C:nucleoid"/>
    <property type="evidence" value="ECO:0007669"/>
    <property type="project" value="TreeGrafter"/>
</dbReference>
<dbReference type="Gene3D" id="2.40.50.140">
    <property type="entry name" value="Nucleic acid-binding proteins"/>
    <property type="match status" value="1"/>
</dbReference>
<keyword evidence="1 2" id="KW-0238">DNA-binding</keyword>
<proteinExistence type="predicted"/>
<dbReference type="Pfam" id="PF00436">
    <property type="entry name" value="SSB"/>
    <property type="match status" value="1"/>
</dbReference>
<dbReference type="GO" id="GO:0003697">
    <property type="term" value="F:single-stranded DNA binding"/>
    <property type="evidence" value="ECO:0007669"/>
    <property type="project" value="InterPro"/>
</dbReference>
<evidence type="ECO:0000313" key="4">
    <source>
        <dbReference type="EMBL" id="DAE03659.1"/>
    </source>
</evidence>
<name>A0A8S5PB27_9CAUD</name>
<dbReference type="PIRSF" id="PIRSF002070">
    <property type="entry name" value="SSB"/>
    <property type="match status" value="1"/>
</dbReference>
<dbReference type="CDD" id="cd04496">
    <property type="entry name" value="SSB_OBF"/>
    <property type="match status" value="1"/>
</dbReference>